<dbReference type="InterPro" id="IPR029016">
    <property type="entry name" value="GAF-like_dom_sf"/>
</dbReference>
<dbReference type="PANTHER" id="PTHR43156">
    <property type="entry name" value="STAGE II SPORULATION PROTEIN E-RELATED"/>
    <property type="match status" value="1"/>
</dbReference>
<organism evidence="4 5">
    <name type="scientific">Micromonospora globbae</name>
    <dbReference type="NCBI Taxonomy" id="1894969"/>
    <lineage>
        <taxon>Bacteria</taxon>
        <taxon>Bacillati</taxon>
        <taxon>Actinomycetota</taxon>
        <taxon>Actinomycetes</taxon>
        <taxon>Micromonosporales</taxon>
        <taxon>Micromonosporaceae</taxon>
        <taxon>Micromonospora</taxon>
    </lineage>
</organism>
<evidence type="ECO:0000259" key="2">
    <source>
        <dbReference type="SMART" id="SM00065"/>
    </source>
</evidence>
<dbReference type="Gene3D" id="3.30.450.40">
    <property type="match status" value="1"/>
</dbReference>
<evidence type="ECO:0000259" key="3">
    <source>
        <dbReference type="SMART" id="SM00331"/>
    </source>
</evidence>
<dbReference type="Proteomes" id="UP001432190">
    <property type="component" value="Chromosome"/>
</dbReference>
<name>A0ABZ1SEJ6_9ACTN</name>
<gene>
    <name evidence="4" type="ORF">OG994_14900</name>
</gene>
<dbReference type="InterPro" id="IPR052016">
    <property type="entry name" value="Bact_Sigma-Reg"/>
</dbReference>
<evidence type="ECO:0000313" key="4">
    <source>
        <dbReference type="EMBL" id="WUP52719.1"/>
    </source>
</evidence>
<reference evidence="4" key="1">
    <citation type="submission" date="2022-10" db="EMBL/GenBank/DDBJ databases">
        <title>The complete genomes of actinobacterial strains from the NBC collection.</title>
        <authorList>
            <person name="Joergensen T.S."/>
            <person name="Alvarez Arevalo M."/>
            <person name="Sterndorff E.B."/>
            <person name="Faurdal D."/>
            <person name="Vuksanovic O."/>
            <person name="Mourched A.-S."/>
            <person name="Charusanti P."/>
            <person name="Shaw S."/>
            <person name="Blin K."/>
            <person name="Weber T."/>
        </authorList>
    </citation>
    <scope>NUCLEOTIDE SEQUENCE</scope>
    <source>
        <strain evidence="4">NBC_00256</strain>
    </source>
</reference>
<keyword evidence="1" id="KW-0378">Hydrolase</keyword>
<dbReference type="Pfam" id="PF01590">
    <property type="entry name" value="GAF"/>
    <property type="match status" value="1"/>
</dbReference>
<feature type="domain" description="PPM-type phosphatase" evidence="3">
    <location>
        <begin position="191"/>
        <end position="402"/>
    </location>
</feature>
<sequence>MNGDISHAGSEEKLRRLQSVTDAALSQLGLEDLLDELLERTRDLLRADTAAILLVDPTGTELVATAASGLEQEVRQGVRLPVGRGFAGTVAARGEPVMIERVDDTTVLNPILVTRGVVSVLGVPMLNGAQVIGVLHVGTLTPRRFTPDDVELLRLVADRASLATQARMSRLDRAAAVALQRSLLPARPQAVPGLDVAARYVPGTEVGVGGDWYDLFPLPSGHIGITIGDVAGNGLRAAVVMGRIRSALRAYALETDDPAEVLTRLDRKVQLFEPGAMATVIYAVLDPSLRTMVMSSAGHLPPLVAEPGEPTRIIEVVPDLPLGAYRDTPRRTTRAELAPGGCLFLYTDGLIERRTRALDEGVDLLRRSLTCQPADAMCSTAMAALLTEAAAADDVAVLAVRRVDASG</sequence>
<dbReference type="InterPro" id="IPR003018">
    <property type="entry name" value="GAF"/>
</dbReference>
<feature type="domain" description="GAF" evidence="2">
    <location>
        <begin position="29"/>
        <end position="173"/>
    </location>
</feature>
<dbReference type="SUPFAM" id="SSF55781">
    <property type="entry name" value="GAF domain-like"/>
    <property type="match status" value="1"/>
</dbReference>
<proteinExistence type="predicted"/>
<dbReference type="SUPFAM" id="SSF81606">
    <property type="entry name" value="PP2C-like"/>
    <property type="match status" value="1"/>
</dbReference>
<protein>
    <submittedName>
        <fullName evidence="4">SpoIIE family protein phosphatase</fullName>
    </submittedName>
</protein>
<dbReference type="Gene3D" id="3.60.40.10">
    <property type="entry name" value="PPM-type phosphatase domain"/>
    <property type="match status" value="1"/>
</dbReference>
<dbReference type="InterPro" id="IPR001932">
    <property type="entry name" value="PPM-type_phosphatase-like_dom"/>
</dbReference>
<dbReference type="EMBL" id="CP108084">
    <property type="protein sequence ID" value="WUP52719.1"/>
    <property type="molecule type" value="Genomic_DNA"/>
</dbReference>
<evidence type="ECO:0000256" key="1">
    <source>
        <dbReference type="ARBA" id="ARBA00022801"/>
    </source>
</evidence>
<dbReference type="PANTHER" id="PTHR43156:SF2">
    <property type="entry name" value="STAGE II SPORULATION PROTEIN E"/>
    <property type="match status" value="1"/>
</dbReference>
<dbReference type="SMART" id="SM00331">
    <property type="entry name" value="PP2C_SIG"/>
    <property type="match status" value="1"/>
</dbReference>
<dbReference type="Pfam" id="PF07228">
    <property type="entry name" value="SpoIIE"/>
    <property type="match status" value="1"/>
</dbReference>
<accession>A0ABZ1SEJ6</accession>
<dbReference type="SMART" id="SM00065">
    <property type="entry name" value="GAF"/>
    <property type="match status" value="1"/>
</dbReference>
<dbReference type="InterPro" id="IPR036457">
    <property type="entry name" value="PPM-type-like_dom_sf"/>
</dbReference>
<dbReference type="RefSeq" id="WP_328853595.1">
    <property type="nucleotide sequence ID" value="NZ_CP108084.1"/>
</dbReference>
<keyword evidence="5" id="KW-1185">Reference proteome</keyword>
<evidence type="ECO:0000313" key="5">
    <source>
        <dbReference type="Proteomes" id="UP001432190"/>
    </source>
</evidence>